<dbReference type="InterPro" id="IPR010496">
    <property type="entry name" value="AL/BT2_dom"/>
</dbReference>
<dbReference type="RefSeq" id="WP_169550957.1">
    <property type="nucleotide sequence ID" value="NZ_CP051677.1"/>
</dbReference>
<dbReference type="AlphaFoldDB" id="A0A7L5DTU6"/>
<dbReference type="GO" id="GO:0016787">
    <property type="term" value="F:hydrolase activity"/>
    <property type="evidence" value="ECO:0007669"/>
    <property type="project" value="InterPro"/>
</dbReference>
<keyword evidence="1" id="KW-0732">Signal</keyword>
<evidence type="ECO:0000259" key="2">
    <source>
        <dbReference type="Pfam" id="PF06439"/>
    </source>
</evidence>
<feature type="domain" description="3-keto-alpha-glucoside-1,2-lyase/3-keto-2-hydroxy-glucal hydratase" evidence="2">
    <location>
        <begin position="30"/>
        <end position="251"/>
    </location>
</feature>
<feature type="signal peptide" evidence="1">
    <location>
        <begin position="1"/>
        <end position="22"/>
    </location>
</feature>
<dbReference type="Pfam" id="PF06439">
    <property type="entry name" value="3keto-disac_hyd"/>
    <property type="match status" value="1"/>
</dbReference>
<feature type="chain" id="PRO_5029603104" evidence="1">
    <location>
        <begin position="23"/>
        <end position="253"/>
    </location>
</feature>
<organism evidence="3 4">
    <name type="scientific">Spirosoma rhododendri</name>
    <dbReference type="NCBI Taxonomy" id="2728024"/>
    <lineage>
        <taxon>Bacteria</taxon>
        <taxon>Pseudomonadati</taxon>
        <taxon>Bacteroidota</taxon>
        <taxon>Cytophagia</taxon>
        <taxon>Cytophagales</taxon>
        <taxon>Cytophagaceae</taxon>
        <taxon>Spirosoma</taxon>
    </lineage>
</organism>
<evidence type="ECO:0000256" key="1">
    <source>
        <dbReference type="SAM" id="SignalP"/>
    </source>
</evidence>
<gene>
    <name evidence="3" type="ORF">HH216_11540</name>
</gene>
<dbReference type="EMBL" id="CP051677">
    <property type="protein sequence ID" value="QJD78990.1"/>
    <property type="molecule type" value="Genomic_DNA"/>
</dbReference>
<accession>A0A7L5DTU6</accession>
<evidence type="ECO:0000313" key="4">
    <source>
        <dbReference type="Proteomes" id="UP000501128"/>
    </source>
</evidence>
<evidence type="ECO:0000313" key="3">
    <source>
        <dbReference type="EMBL" id="QJD78990.1"/>
    </source>
</evidence>
<dbReference type="Gene3D" id="2.60.120.560">
    <property type="entry name" value="Exo-inulinase, domain 1"/>
    <property type="match status" value="1"/>
</dbReference>
<proteinExistence type="predicted"/>
<reference evidence="3 4" key="1">
    <citation type="submission" date="2020-04" db="EMBL/GenBank/DDBJ databases">
        <title>Genome sequencing of novel species.</title>
        <authorList>
            <person name="Heo J."/>
            <person name="Kim S.-J."/>
            <person name="Kim J.-S."/>
            <person name="Hong S.-B."/>
            <person name="Kwon S.-W."/>
        </authorList>
    </citation>
    <scope>NUCLEOTIDE SEQUENCE [LARGE SCALE GENOMIC DNA]</scope>
    <source>
        <strain evidence="3 4">CJU-R4</strain>
    </source>
</reference>
<dbReference type="KEGG" id="srho:HH216_11540"/>
<name>A0A7L5DTU6_9BACT</name>
<protein>
    <submittedName>
        <fullName evidence="3">DUF1080 domain-containing protein</fullName>
    </submittedName>
</protein>
<sequence length="253" mass="28312">MRTKYIIAVALLILGTATASHAQRKKSNDGFVAIFDGKTLNGWDGDKTYWRVEDGCLTGEITPEKLLKTNSFIIWQGGKPGDFELTGQFKITEAGNSGINYRSDQLTDVPYALRGYQADIDGKNRYTGQNYEERKRTTLAYRGQKTEIAPYTGPANPDSIRTRVKNNAWTGMQVVGSLGKSDSLQTLIKTNDWNTFHLVVKGNRLQHYINDVLMSDVTDDDTVNRKANGLLGVQVHVGPPMKVQYKDLMLKQM</sequence>
<keyword evidence="4" id="KW-1185">Reference proteome</keyword>
<dbReference type="Proteomes" id="UP000501128">
    <property type="component" value="Chromosome"/>
</dbReference>